<dbReference type="VEuPathDB" id="VectorBase:GPAI009850"/>
<dbReference type="InterPro" id="IPR002181">
    <property type="entry name" value="Fibrinogen_a/b/g_C_dom"/>
</dbReference>
<dbReference type="InterPro" id="IPR014716">
    <property type="entry name" value="Fibrinogen_a/b/g_C_1"/>
</dbReference>
<dbReference type="InterPro" id="IPR050373">
    <property type="entry name" value="Fibrinogen_C-term_domain"/>
</dbReference>
<dbReference type="STRING" id="7398.A0A1A9ZBS2"/>
<dbReference type="AlphaFoldDB" id="A0A1A9ZBS2"/>
<evidence type="ECO:0000313" key="2">
    <source>
        <dbReference type="EnsemblMetazoa" id="GPAI009850-PA"/>
    </source>
</evidence>
<dbReference type="PROSITE" id="PS51406">
    <property type="entry name" value="FIBRINOGEN_C_2"/>
    <property type="match status" value="1"/>
</dbReference>
<sequence>MDVSSTFIMVIREEIFVACAVESQLSSLHKFSSVLGNNNNAKFNISGLLNSFLEKREADDEIDLCTYAVRQLEIIKKENEVLNMHFQMWNHRWNKLEGTLNIFEAVLKNIENHVTTSYSDIEELKKIITNISSKECEQQDILPEMSSMIVDKNQLLMADIDKKFEPLSQIKEVLIAEYEGILGIEKRLTALSDPSEKFPKEDEMQKVILPEINAMIDSNHYRMIDAIDKKFEPLLQLQDLVTKEQQGILNIEKNLVTIDDLSKKLSDQILYLSYVKENQHSLTDLSTRLVKIEQSVPEIIDYDLYPTNCMEYDKRFCNNNLCRIKHPKGIRQSLLVSCFNHTTYGDGWLVIQKRMDGSVDFYRNWADYKTGFGNISGEFWIGLDHLHALTTLHDRQELLIILEDFENVTKHVNYDSFEVGNEEEKYILKKVGEDTGNAGIAFARHQGYKFTTIDNDNDIDDDNCARTRMGGWWYLNCFWWLVVVQILQYNNWIEIHFASFHFSNLNGKYYSTGHGPKEALHSGISWLGFHDYDYSMKFVQMMIRPHRAGTSQDNSN</sequence>
<dbReference type="CDD" id="cd00087">
    <property type="entry name" value="FReD"/>
    <property type="match status" value="1"/>
</dbReference>
<accession>A0A1A9ZBS2</accession>
<protein>
    <submittedName>
        <fullName evidence="2">Fibrinogen C-terminal domain-containing protein</fullName>
    </submittedName>
</protein>
<dbReference type="PANTHER" id="PTHR19143">
    <property type="entry name" value="FIBRINOGEN/TENASCIN/ANGIOPOEITIN"/>
    <property type="match status" value="1"/>
</dbReference>
<dbReference type="EnsemblMetazoa" id="GPAI009850-RA">
    <property type="protein sequence ID" value="GPAI009850-PA"/>
    <property type="gene ID" value="GPAI009850"/>
</dbReference>
<dbReference type="SUPFAM" id="SSF56496">
    <property type="entry name" value="Fibrinogen C-terminal domain-like"/>
    <property type="match status" value="1"/>
</dbReference>
<dbReference type="InterPro" id="IPR036056">
    <property type="entry name" value="Fibrinogen-like_C"/>
</dbReference>
<organism evidence="2 3">
    <name type="scientific">Glossina pallidipes</name>
    <name type="common">Tsetse fly</name>
    <dbReference type="NCBI Taxonomy" id="7398"/>
    <lineage>
        <taxon>Eukaryota</taxon>
        <taxon>Metazoa</taxon>
        <taxon>Ecdysozoa</taxon>
        <taxon>Arthropoda</taxon>
        <taxon>Hexapoda</taxon>
        <taxon>Insecta</taxon>
        <taxon>Pterygota</taxon>
        <taxon>Neoptera</taxon>
        <taxon>Endopterygota</taxon>
        <taxon>Diptera</taxon>
        <taxon>Brachycera</taxon>
        <taxon>Muscomorpha</taxon>
        <taxon>Hippoboscoidea</taxon>
        <taxon>Glossinidae</taxon>
        <taxon>Glossina</taxon>
    </lineage>
</organism>
<dbReference type="PANTHER" id="PTHR19143:SF327">
    <property type="entry name" value="FI21813P1-RELATED"/>
    <property type="match status" value="1"/>
</dbReference>
<dbReference type="Gene3D" id="3.90.215.10">
    <property type="entry name" value="Gamma Fibrinogen, chain A, domain 1"/>
    <property type="match status" value="1"/>
</dbReference>
<proteinExistence type="predicted"/>
<dbReference type="Proteomes" id="UP000092445">
    <property type="component" value="Unassembled WGS sequence"/>
</dbReference>
<keyword evidence="3" id="KW-1185">Reference proteome</keyword>
<dbReference type="SMART" id="SM00186">
    <property type="entry name" value="FBG"/>
    <property type="match status" value="1"/>
</dbReference>
<evidence type="ECO:0000313" key="3">
    <source>
        <dbReference type="Proteomes" id="UP000092445"/>
    </source>
</evidence>
<dbReference type="Pfam" id="PF00147">
    <property type="entry name" value="Fibrinogen_C"/>
    <property type="match status" value="2"/>
</dbReference>
<reference evidence="2" key="2">
    <citation type="submission" date="2020-05" db="UniProtKB">
        <authorList>
            <consortium name="EnsemblMetazoa"/>
        </authorList>
    </citation>
    <scope>IDENTIFICATION</scope>
    <source>
        <strain evidence="2">IAEA</strain>
    </source>
</reference>
<feature type="domain" description="Fibrinogen C-terminal" evidence="1">
    <location>
        <begin position="300"/>
        <end position="547"/>
    </location>
</feature>
<reference evidence="3" key="1">
    <citation type="submission" date="2014-03" db="EMBL/GenBank/DDBJ databases">
        <authorList>
            <person name="Aksoy S."/>
            <person name="Warren W."/>
            <person name="Wilson R.K."/>
        </authorList>
    </citation>
    <scope>NUCLEOTIDE SEQUENCE [LARGE SCALE GENOMIC DNA]</scope>
    <source>
        <strain evidence="3">IAEA</strain>
    </source>
</reference>
<evidence type="ECO:0000259" key="1">
    <source>
        <dbReference type="PROSITE" id="PS51406"/>
    </source>
</evidence>
<name>A0A1A9ZBS2_GLOPL</name>
<dbReference type="GO" id="GO:0005615">
    <property type="term" value="C:extracellular space"/>
    <property type="evidence" value="ECO:0007669"/>
    <property type="project" value="TreeGrafter"/>
</dbReference>